<dbReference type="HAMAP" id="MF_00182">
    <property type="entry name" value="Formyl_trans"/>
    <property type="match status" value="1"/>
</dbReference>
<dbReference type="InterPro" id="IPR005794">
    <property type="entry name" value="Fmt"/>
</dbReference>
<evidence type="ECO:0000256" key="5">
    <source>
        <dbReference type="HAMAP-Rule" id="MF_00182"/>
    </source>
</evidence>
<evidence type="ECO:0000256" key="2">
    <source>
        <dbReference type="ARBA" id="ARBA00012261"/>
    </source>
</evidence>
<dbReference type="PANTHER" id="PTHR11138:SF5">
    <property type="entry name" value="METHIONYL-TRNA FORMYLTRANSFERASE, MITOCHONDRIAL"/>
    <property type="match status" value="1"/>
</dbReference>
<dbReference type="InterPro" id="IPR041711">
    <property type="entry name" value="Met-tRNA-FMT_N"/>
</dbReference>
<comment type="similarity">
    <text evidence="1 5">Belongs to the Fmt family.</text>
</comment>
<dbReference type="SUPFAM" id="SSF50486">
    <property type="entry name" value="FMT C-terminal domain-like"/>
    <property type="match status" value="1"/>
</dbReference>
<protein>
    <recommendedName>
        <fullName evidence="2 5">Methionyl-tRNA formyltransferase</fullName>
        <ecNumber evidence="2 5">2.1.2.9</ecNumber>
    </recommendedName>
</protein>
<dbReference type="Gene3D" id="3.40.50.12230">
    <property type="match status" value="1"/>
</dbReference>
<dbReference type="GO" id="GO:0005829">
    <property type="term" value="C:cytosol"/>
    <property type="evidence" value="ECO:0007669"/>
    <property type="project" value="TreeGrafter"/>
</dbReference>
<feature type="binding site" evidence="5">
    <location>
        <begin position="111"/>
        <end position="114"/>
    </location>
    <ligand>
        <name>(6S)-5,6,7,8-tetrahydrofolate</name>
        <dbReference type="ChEBI" id="CHEBI:57453"/>
    </ligand>
</feature>
<dbReference type="CDD" id="cd08646">
    <property type="entry name" value="FMT_core_Met-tRNA-FMT_N"/>
    <property type="match status" value="1"/>
</dbReference>
<dbReference type="OrthoDB" id="9802815at2"/>
<evidence type="ECO:0000256" key="3">
    <source>
        <dbReference type="ARBA" id="ARBA00022679"/>
    </source>
</evidence>
<comment type="catalytic activity">
    <reaction evidence="5">
        <text>L-methionyl-tRNA(fMet) + (6R)-10-formyltetrahydrofolate = N-formyl-L-methionyl-tRNA(fMet) + (6S)-5,6,7,8-tetrahydrofolate + H(+)</text>
        <dbReference type="Rhea" id="RHEA:24380"/>
        <dbReference type="Rhea" id="RHEA-COMP:9952"/>
        <dbReference type="Rhea" id="RHEA-COMP:9953"/>
        <dbReference type="ChEBI" id="CHEBI:15378"/>
        <dbReference type="ChEBI" id="CHEBI:57453"/>
        <dbReference type="ChEBI" id="CHEBI:78530"/>
        <dbReference type="ChEBI" id="CHEBI:78844"/>
        <dbReference type="ChEBI" id="CHEBI:195366"/>
        <dbReference type="EC" id="2.1.2.9"/>
    </reaction>
</comment>
<proteinExistence type="inferred from homology"/>
<reference evidence="9" key="1">
    <citation type="submission" date="2016-10" db="EMBL/GenBank/DDBJ databases">
        <authorList>
            <person name="Varghese N."/>
            <person name="Submissions S."/>
        </authorList>
    </citation>
    <scope>NUCLEOTIDE SEQUENCE [LARGE SCALE GENOMIC DNA]</scope>
    <source>
        <strain evidence="9">DSM 7165</strain>
    </source>
</reference>
<keyword evidence="3 5" id="KW-0808">Transferase</keyword>
<accession>A0A1H6QZH5</accession>
<keyword evidence="4 5" id="KW-0648">Protein biosynthesis</keyword>
<dbReference type="AlphaFoldDB" id="A0A1H6QZH5"/>
<dbReference type="FunFam" id="3.40.50.12230:FF:000001">
    <property type="entry name" value="Methionyl-tRNA formyltransferase"/>
    <property type="match status" value="1"/>
</dbReference>
<evidence type="ECO:0000256" key="1">
    <source>
        <dbReference type="ARBA" id="ARBA00010699"/>
    </source>
</evidence>
<dbReference type="GO" id="GO:0004479">
    <property type="term" value="F:methionyl-tRNA formyltransferase activity"/>
    <property type="evidence" value="ECO:0007669"/>
    <property type="project" value="UniProtKB-UniRule"/>
</dbReference>
<sequence>MSLRLVFAGTPEFAATHLQALLSQDYVPVAVYTQPDRPAGRGRKLMPSPVKSCALAHQCPVYQPESLKNPEAQAELAALKPDLLIVVAYGLILPQAVLDIPTLGCINVHASLLPRWRGAAPIQRALIEGDTTTGVTLMQMQAGLDTGPMLVKRELPIQAQDTSASLHDALAELGAQTLVETLPHLAAQSLVAEHQDESQVTYAHKLTKAEAQLDWRLPASQLARYVRGYNPWPMAWTLLAQDQANPAASLRIWQASVQTNPHPQAPPGSLVALDEHGVTIACAQDALRLEVIQFPGKKAQAFASLAPNYAQKWPLLATRFACPEEEAIQ</sequence>
<dbReference type="NCBIfam" id="TIGR00460">
    <property type="entry name" value="fmt"/>
    <property type="match status" value="1"/>
</dbReference>
<dbReference type="InterPro" id="IPR011034">
    <property type="entry name" value="Formyl_transferase-like_C_sf"/>
</dbReference>
<dbReference type="Pfam" id="PF00551">
    <property type="entry name" value="Formyl_trans_N"/>
    <property type="match status" value="1"/>
</dbReference>
<feature type="domain" description="Formyl transferase N-terminal" evidence="6">
    <location>
        <begin position="5"/>
        <end position="182"/>
    </location>
</feature>
<dbReference type="PROSITE" id="PS00373">
    <property type="entry name" value="GART"/>
    <property type="match status" value="1"/>
</dbReference>
<dbReference type="CDD" id="cd08704">
    <property type="entry name" value="Met_tRNA_FMT_C"/>
    <property type="match status" value="1"/>
</dbReference>
<feature type="domain" description="Formyl transferase C-terminal" evidence="7">
    <location>
        <begin position="205"/>
        <end position="304"/>
    </location>
</feature>
<dbReference type="Pfam" id="PF02911">
    <property type="entry name" value="Formyl_trans_C"/>
    <property type="match status" value="1"/>
</dbReference>
<dbReference type="FunFam" id="3.40.50.170:FF:000003">
    <property type="entry name" value="Methionyl-tRNA formyltransferase"/>
    <property type="match status" value="1"/>
</dbReference>
<dbReference type="SUPFAM" id="SSF53328">
    <property type="entry name" value="Formyltransferase"/>
    <property type="match status" value="1"/>
</dbReference>
<name>A0A1H6QZH5_9GAMM</name>
<dbReference type="InterPro" id="IPR002376">
    <property type="entry name" value="Formyl_transf_N"/>
</dbReference>
<dbReference type="Proteomes" id="UP000242999">
    <property type="component" value="Unassembled WGS sequence"/>
</dbReference>
<dbReference type="InterPro" id="IPR044135">
    <property type="entry name" value="Met-tRNA-FMT_C"/>
</dbReference>
<gene>
    <name evidence="5" type="primary">fmt</name>
    <name evidence="8" type="ORF">SAMN05421831_102229</name>
</gene>
<evidence type="ECO:0000313" key="9">
    <source>
        <dbReference type="Proteomes" id="UP000242999"/>
    </source>
</evidence>
<organism evidence="8 9">
    <name type="scientific">Allopseudospirillum japonicum</name>
    <dbReference type="NCBI Taxonomy" id="64971"/>
    <lineage>
        <taxon>Bacteria</taxon>
        <taxon>Pseudomonadati</taxon>
        <taxon>Pseudomonadota</taxon>
        <taxon>Gammaproteobacteria</taxon>
        <taxon>Oceanospirillales</taxon>
        <taxon>Oceanospirillaceae</taxon>
        <taxon>Allopseudospirillum</taxon>
    </lineage>
</organism>
<dbReference type="EC" id="2.1.2.9" evidence="2 5"/>
<dbReference type="InterPro" id="IPR036477">
    <property type="entry name" value="Formyl_transf_N_sf"/>
</dbReference>
<evidence type="ECO:0000259" key="7">
    <source>
        <dbReference type="Pfam" id="PF02911"/>
    </source>
</evidence>
<keyword evidence="9" id="KW-1185">Reference proteome</keyword>
<dbReference type="InterPro" id="IPR001555">
    <property type="entry name" value="GART_AS"/>
</dbReference>
<evidence type="ECO:0000256" key="4">
    <source>
        <dbReference type="ARBA" id="ARBA00022917"/>
    </source>
</evidence>
<dbReference type="STRING" id="64971.SAMN05421831_102229"/>
<dbReference type="RefSeq" id="WP_093308568.1">
    <property type="nucleotide sequence ID" value="NZ_FNYH01000002.1"/>
</dbReference>
<dbReference type="PANTHER" id="PTHR11138">
    <property type="entry name" value="METHIONYL-TRNA FORMYLTRANSFERASE"/>
    <property type="match status" value="1"/>
</dbReference>
<dbReference type="EMBL" id="FNYH01000002">
    <property type="protein sequence ID" value="SEI47496.1"/>
    <property type="molecule type" value="Genomic_DNA"/>
</dbReference>
<comment type="function">
    <text evidence="5">Attaches a formyl group to the free amino group of methionyl-tRNA(fMet). The formyl group appears to play a dual role in the initiator identity of N-formylmethionyl-tRNA by promoting its recognition by IF2 and preventing the misappropriation of this tRNA by the elongation apparatus.</text>
</comment>
<evidence type="ECO:0000313" key="8">
    <source>
        <dbReference type="EMBL" id="SEI47496.1"/>
    </source>
</evidence>
<dbReference type="InterPro" id="IPR005793">
    <property type="entry name" value="Formyl_trans_C"/>
</dbReference>
<evidence type="ECO:0000259" key="6">
    <source>
        <dbReference type="Pfam" id="PF00551"/>
    </source>
</evidence>